<protein>
    <submittedName>
        <fullName evidence="4">Uncharacterized protein</fullName>
    </submittedName>
</protein>
<accession>A0A143DBF6</accession>
<dbReference type="GO" id="GO:0016757">
    <property type="term" value="F:glycosyltransferase activity"/>
    <property type="evidence" value="ECO:0007669"/>
    <property type="project" value="UniProtKB-KW"/>
</dbReference>
<comment type="pathway">
    <text evidence="1">Protein modification; protein glycosylation.</text>
</comment>
<dbReference type="Gene3D" id="1.25.40.10">
    <property type="entry name" value="Tetratricopeptide repeat domain"/>
    <property type="match status" value="1"/>
</dbReference>
<dbReference type="InterPro" id="IPR011990">
    <property type="entry name" value="TPR-like_helical_dom_sf"/>
</dbReference>
<dbReference type="PANTHER" id="PTHR44835">
    <property type="entry name" value="UDP-N-ACETYLGLUCOSAMINE--PEPTIDE N-ACETYLGLUCOSAMINYLTRANSFERASE SPINDLY-RELATED"/>
    <property type="match status" value="1"/>
</dbReference>
<keyword evidence="3" id="KW-0808">Transferase</keyword>
<dbReference type="InterPro" id="IPR051939">
    <property type="entry name" value="Glycosyltr_41/O-GlcNAc_trsf"/>
</dbReference>
<organism evidence="4 5">
    <name type="scientific">Haematospirillum jordaniae</name>
    <dbReference type="NCBI Taxonomy" id="1549855"/>
    <lineage>
        <taxon>Bacteria</taxon>
        <taxon>Pseudomonadati</taxon>
        <taxon>Pseudomonadota</taxon>
        <taxon>Alphaproteobacteria</taxon>
        <taxon>Rhodospirillales</taxon>
        <taxon>Novispirillaceae</taxon>
        <taxon>Haematospirillum</taxon>
    </lineage>
</organism>
<evidence type="ECO:0000313" key="4">
    <source>
        <dbReference type="EMBL" id="AMW33850.1"/>
    </source>
</evidence>
<dbReference type="SUPFAM" id="SSF48452">
    <property type="entry name" value="TPR-like"/>
    <property type="match status" value="1"/>
</dbReference>
<dbReference type="AlphaFoldDB" id="A0A143DBF6"/>
<dbReference type="STRING" id="1549855.AY555_00210"/>
<keyword evidence="2" id="KW-0328">Glycosyltransferase</keyword>
<keyword evidence="5" id="KW-1185">Reference proteome</keyword>
<dbReference type="PANTHER" id="PTHR44835:SF1">
    <property type="entry name" value="PROTEIN O-GLCNAC TRANSFERASE"/>
    <property type="match status" value="1"/>
</dbReference>
<dbReference type="KEGG" id="hjo:AY555_00210"/>
<dbReference type="RefSeq" id="WP_066131835.1">
    <property type="nucleotide sequence ID" value="NZ_CP014525.1"/>
</dbReference>
<reference evidence="4 5" key="1">
    <citation type="submission" date="2016-02" db="EMBL/GenBank/DDBJ databases">
        <title>Complete Genome of H5569, the type strain of the newly described species Haematospirillium jordaniae.</title>
        <authorList>
            <person name="Nicholson A.C."/>
            <person name="Humrighouse B.W."/>
            <person name="Loparov V."/>
            <person name="McQuiston J.R."/>
        </authorList>
    </citation>
    <scope>NUCLEOTIDE SEQUENCE [LARGE SCALE GENOMIC DNA]</scope>
    <source>
        <strain evidence="4 5">H5569</strain>
    </source>
</reference>
<gene>
    <name evidence="4" type="ORF">AY555_00210</name>
</gene>
<proteinExistence type="predicted"/>
<sequence length="643" mass="69497">MSETASLSINSLRDLLSGTEPDWHSILECAEALLEQDGDAQDLTIASVVAALSCLNLCLWRKAHSYNKRALELDPSSQEAAELFSTLAAKASSMADAAYYLKIAGTLDPSPVKWFCDFASAHIPDAGKAFSMMEDDSLMKRGVALLATGDYVAAEECFRGHVAFHPTSVDGHLAIAVCMMSMEQYLSAQSGLRAAMHVLPDSGALAMTLGQALYSTGDYEAGRVVHDWAVRVDSSFSCRAHAFLDRLSNPLEDAGVLEKSYQNLVSASLADTGRDDAISLYSRGSGRITIGYVVSRRTVTLDDLGLAAVIAAHNPVRWRVIGFGEGALSEIRNGLFQHCFSVWHNISDMDRFTLSRLVQGEEIDVLVDTSGLALPRQFEAFIPRMAPLQVSWGGLPWNPGSDVFDAVVLDDHIRAAPALDEQKLVSLHGGALCTGLPPDDAPLSDRACDGEFLIGFPLYFRELNYYSVALAAACLLRIPESKIVLIDRDFSFGETVGRLLTMFGTFGVAHRIDLIQVDDEAALACECNLILSPPGPRSAVHAVSALWAGVPVLALAGEGRHMRGVSSFLTMVGLGEACVGATPDNVAELAAEWASDRGRLVSFRDTIRDRLRQAPPFDFKARCRSLEGIYDNLLAKFGDPVDC</sequence>
<evidence type="ECO:0000256" key="2">
    <source>
        <dbReference type="ARBA" id="ARBA00022676"/>
    </source>
</evidence>
<dbReference type="GeneID" id="53315586"/>
<evidence type="ECO:0000313" key="5">
    <source>
        <dbReference type="Proteomes" id="UP000076066"/>
    </source>
</evidence>
<dbReference type="OrthoDB" id="7349110at2"/>
<dbReference type="EMBL" id="CP014525">
    <property type="protein sequence ID" value="AMW33850.1"/>
    <property type="molecule type" value="Genomic_DNA"/>
</dbReference>
<evidence type="ECO:0000256" key="3">
    <source>
        <dbReference type="ARBA" id="ARBA00022679"/>
    </source>
</evidence>
<dbReference type="Gene3D" id="3.40.50.11380">
    <property type="match status" value="1"/>
</dbReference>
<dbReference type="Proteomes" id="UP000076066">
    <property type="component" value="Chromosome"/>
</dbReference>
<dbReference type="Gene3D" id="3.40.50.2000">
    <property type="entry name" value="Glycogen Phosphorylase B"/>
    <property type="match status" value="1"/>
</dbReference>
<name>A0A143DBF6_9PROT</name>
<evidence type="ECO:0000256" key="1">
    <source>
        <dbReference type="ARBA" id="ARBA00004922"/>
    </source>
</evidence>